<dbReference type="InterPro" id="IPR036683">
    <property type="entry name" value="CO_DH_flav_C_dom_sf"/>
</dbReference>
<dbReference type="InterPro" id="IPR016167">
    <property type="entry name" value="FAD-bd_PCMH_sub1"/>
</dbReference>
<dbReference type="SUPFAM" id="SSF55447">
    <property type="entry name" value="CO dehydrogenase flavoprotein C-terminal domain-like"/>
    <property type="match status" value="1"/>
</dbReference>
<dbReference type="Pfam" id="PF03450">
    <property type="entry name" value="CO_deh_flav_C"/>
    <property type="match status" value="1"/>
</dbReference>
<evidence type="ECO:0000259" key="4">
    <source>
        <dbReference type="PROSITE" id="PS51387"/>
    </source>
</evidence>
<dbReference type="InterPro" id="IPR051312">
    <property type="entry name" value="Diverse_Substr_Oxidored"/>
</dbReference>
<keyword evidence="2" id="KW-0274">FAD</keyword>
<evidence type="ECO:0000313" key="6">
    <source>
        <dbReference type="Proteomes" id="UP001556098"/>
    </source>
</evidence>
<dbReference type="InterPro" id="IPR016166">
    <property type="entry name" value="FAD-bd_PCMH"/>
</dbReference>
<feature type="domain" description="FAD-binding PCMH-type" evidence="4">
    <location>
        <begin position="1"/>
        <end position="168"/>
    </location>
</feature>
<keyword evidence="3" id="KW-0560">Oxidoreductase</keyword>
<evidence type="ECO:0000313" key="5">
    <source>
        <dbReference type="EMBL" id="MEW9918768.1"/>
    </source>
</evidence>
<keyword evidence="6" id="KW-1185">Reference proteome</keyword>
<dbReference type="InterPro" id="IPR036318">
    <property type="entry name" value="FAD-bd_PCMH-like_sf"/>
</dbReference>
<dbReference type="PROSITE" id="PS51387">
    <property type="entry name" value="FAD_PCMH"/>
    <property type="match status" value="1"/>
</dbReference>
<evidence type="ECO:0000256" key="1">
    <source>
        <dbReference type="ARBA" id="ARBA00022630"/>
    </source>
</evidence>
<name>A0ABV3RJP7_9RHOB</name>
<dbReference type="Gene3D" id="3.30.390.50">
    <property type="entry name" value="CO dehydrogenase flavoprotein, C-terminal domain"/>
    <property type="match status" value="1"/>
</dbReference>
<keyword evidence="1" id="KW-0285">Flavoprotein</keyword>
<dbReference type="InterPro" id="IPR016169">
    <property type="entry name" value="FAD-bd_PCMH_sub2"/>
</dbReference>
<dbReference type="Gene3D" id="3.30.465.10">
    <property type="match status" value="1"/>
</dbReference>
<dbReference type="PANTHER" id="PTHR42659:SF2">
    <property type="entry name" value="XANTHINE DEHYDROGENASE SUBUNIT C-RELATED"/>
    <property type="match status" value="1"/>
</dbReference>
<sequence length="278" mass="28742">MHYLRPETLDQALAALAEARPRIAAGCTDLFPMTPTRGLPGPVLDITGIAGLRGIARTPDGLRIGAATTWTDILRADLPPALRGLQLAAREVGARQIQNRGTLAGNLCNASPAADGVPPLLTLDAQVELQSVAGSRSLPLAQFITGPRQTALQSGEMVTAIHLPEAALRGQSHFLKLGARAYLVISIAMCAVRIEVGDGVVTDAALSIGACGPLALRLGAVEAALVGHPLDPSRVTDAAVAAALSPIDDVRADARYRSEAAAEVLRRTLAAMAAEEVA</sequence>
<dbReference type="EMBL" id="JBFNXX010000002">
    <property type="protein sequence ID" value="MEW9918768.1"/>
    <property type="molecule type" value="Genomic_DNA"/>
</dbReference>
<comment type="caution">
    <text evidence="5">The sequence shown here is derived from an EMBL/GenBank/DDBJ whole genome shotgun (WGS) entry which is preliminary data.</text>
</comment>
<dbReference type="InterPro" id="IPR005107">
    <property type="entry name" value="CO_DH_flav_C"/>
</dbReference>
<organism evidence="5 6">
    <name type="scientific">Sulfitobacter sediminis</name>
    <dbReference type="NCBI Taxonomy" id="3234186"/>
    <lineage>
        <taxon>Bacteria</taxon>
        <taxon>Pseudomonadati</taxon>
        <taxon>Pseudomonadota</taxon>
        <taxon>Alphaproteobacteria</taxon>
        <taxon>Rhodobacterales</taxon>
        <taxon>Roseobacteraceae</taxon>
        <taxon>Sulfitobacter</taxon>
    </lineage>
</organism>
<dbReference type="RefSeq" id="WP_367876468.1">
    <property type="nucleotide sequence ID" value="NZ_JBFNXX010000002.1"/>
</dbReference>
<evidence type="ECO:0000256" key="3">
    <source>
        <dbReference type="ARBA" id="ARBA00023002"/>
    </source>
</evidence>
<gene>
    <name evidence="5" type="ORF">AB2B41_04085</name>
</gene>
<dbReference type="SUPFAM" id="SSF56176">
    <property type="entry name" value="FAD-binding/transporter-associated domain-like"/>
    <property type="match status" value="1"/>
</dbReference>
<proteinExistence type="predicted"/>
<reference evidence="5 6" key="1">
    <citation type="submission" date="2024-07" db="EMBL/GenBank/DDBJ databases">
        <title>Marimonas sp.nov., isolated from tidal-flat sediment.</title>
        <authorList>
            <person name="Jayan J.N."/>
            <person name="Lee S.S."/>
        </authorList>
    </citation>
    <scope>NUCLEOTIDE SEQUENCE [LARGE SCALE GENOMIC DNA]</scope>
    <source>
        <strain evidence="5 6">MJW-29</strain>
    </source>
</reference>
<dbReference type="Pfam" id="PF00941">
    <property type="entry name" value="FAD_binding_5"/>
    <property type="match status" value="1"/>
</dbReference>
<dbReference type="PANTHER" id="PTHR42659">
    <property type="entry name" value="XANTHINE DEHYDROGENASE SUBUNIT C-RELATED"/>
    <property type="match status" value="1"/>
</dbReference>
<dbReference type="InterPro" id="IPR002346">
    <property type="entry name" value="Mopterin_DH_FAD-bd"/>
</dbReference>
<dbReference type="SMART" id="SM01092">
    <property type="entry name" value="CO_deh_flav_C"/>
    <property type="match status" value="1"/>
</dbReference>
<dbReference type="Proteomes" id="UP001556098">
    <property type="component" value="Unassembled WGS sequence"/>
</dbReference>
<evidence type="ECO:0000256" key="2">
    <source>
        <dbReference type="ARBA" id="ARBA00022827"/>
    </source>
</evidence>
<dbReference type="Gene3D" id="3.30.43.10">
    <property type="entry name" value="Uridine Diphospho-n-acetylenolpyruvylglucosamine Reductase, domain 2"/>
    <property type="match status" value="1"/>
</dbReference>
<protein>
    <submittedName>
        <fullName evidence="5">Xanthine dehydrogenase family protein subunit M</fullName>
    </submittedName>
</protein>
<accession>A0ABV3RJP7</accession>